<feature type="signal peptide" evidence="2">
    <location>
        <begin position="1"/>
        <end position="23"/>
    </location>
</feature>
<dbReference type="PANTHER" id="PTHR37944">
    <property type="entry name" value="PORIN B"/>
    <property type="match status" value="1"/>
</dbReference>
<dbReference type="PANTHER" id="PTHR37944:SF1">
    <property type="entry name" value="PORIN B"/>
    <property type="match status" value="1"/>
</dbReference>
<dbReference type="GO" id="GO:0008643">
    <property type="term" value="P:carbohydrate transport"/>
    <property type="evidence" value="ECO:0007669"/>
    <property type="project" value="InterPro"/>
</dbReference>
<evidence type="ECO:0000256" key="1">
    <source>
        <dbReference type="ARBA" id="ARBA00008769"/>
    </source>
</evidence>
<evidence type="ECO:0000256" key="2">
    <source>
        <dbReference type="RuleBase" id="RU363072"/>
    </source>
</evidence>
<evidence type="ECO:0000313" key="4">
    <source>
        <dbReference type="Proteomes" id="UP000233293"/>
    </source>
</evidence>
<comment type="caution">
    <text evidence="3">The sequence shown here is derived from an EMBL/GenBank/DDBJ whole genome shotgun (WGS) entry which is preliminary data.</text>
</comment>
<dbReference type="OrthoDB" id="177316at2"/>
<gene>
    <name evidence="3" type="ORF">CWS72_18270</name>
</gene>
<keyword evidence="2" id="KW-0732">Signal</keyword>
<dbReference type="InterPro" id="IPR007049">
    <property type="entry name" value="Carb-sel_porin_OprB"/>
</dbReference>
<evidence type="ECO:0000313" key="3">
    <source>
        <dbReference type="EMBL" id="PKU23169.1"/>
    </source>
</evidence>
<accession>A0A2N3PRY6</accession>
<dbReference type="InterPro" id="IPR052932">
    <property type="entry name" value="OprB_Porin"/>
</dbReference>
<dbReference type="RefSeq" id="WP_101252068.1">
    <property type="nucleotide sequence ID" value="NZ_PIUM01000023.1"/>
</dbReference>
<dbReference type="AlphaFoldDB" id="A0A2N3PRY6"/>
<comment type="similarity">
    <text evidence="1 2">Belongs to the OprB family.</text>
</comment>
<dbReference type="EMBL" id="PIUM01000023">
    <property type="protein sequence ID" value="PKU23169.1"/>
    <property type="molecule type" value="Genomic_DNA"/>
</dbReference>
<dbReference type="GO" id="GO:0015288">
    <property type="term" value="F:porin activity"/>
    <property type="evidence" value="ECO:0007669"/>
    <property type="project" value="InterPro"/>
</dbReference>
<name>A0A2N3PRY6_9PROT</name>
<proteinExistence type="inferred from homology"/>
<feature type="chain" id="PRO_5014491299" evidence="2">
    <location>
        <begin position="24"/>
        <end position="442"/>
    </location>
</feature>
<dbReference type="Pfam" id="PF04966">
    <property type="entry name" value="OprB"/>
    <property type="match status" value="1"/>
</dbReference>
<protein>
    <submittedName>
        <fullName evidence="3">Porin</fullName>
    </submittedName>
</protein>
<organism evidence="3 4">
    <name type="scientific">Telmatospirillum siberiense</name>
    <dbReference type="NCBI Taxonomy" id="382514"/>
    <lineage>
        <taxon>Bacteria</taxon>
        <taxon>Pseudomonadati</taxon>
        <taxon>Pseudomonadota</taxon>
        <taxon>Alphaproteobacteria</taxon>
        <taxon>Rhodospirillales</taxon>
        <taxon>Rhodospirillaceae</taxon>
        <taxon>Telmatospirillum</taxon>
    </lineage>
</organism>
<dbReference type="InterPro" id="IPR038673">
    <property type="entry name" value="OprB_sf"/>
</dbReference>
<dbReference type="Gene3D" id="2.40.160.180">
    <property type="entry name" value="Carbohydrate-selective porin OprB"/>
    <property type="match status" value="1"/>
</dbReference>
<reference evidence="4" key="1">
    <citation type="submission" date="2017-12" db="EMBL/GenBank/DDBJ databases">
        <title>Draft genome sequence of Telmatospirillum siberiense 26-4b1T, an acidotolerant peatland alphaproteobacterium potentially involved in sulfur cycling.</title>
        <authorList>
            <person name="Hausmann B."/>
            <person name="Pjevac P."/>
            <person name="Schreck K."/>
            <person name="Herbold C.W."/>
            <person name="Daims H."/>
            <person name="Wagner M."/>
            <person name="Pester M."/>
            <person name="Loy A."/>
        </authorList>
    </citation>
    <scope>NUCLEOTIDE SEQUENCE [LARGE SCALE GENOMIC DNA]</scope>
    <source>
        <strain evidence="4">26-4b1</strain>
    </source>
</reference>
<keyword evidence="4" id="KW-1185">Reference proteome</keyword>
<dbReference type="Proteomes" id="UP000233293">
    <property type="component" value="Unassembled WGS sequence"/>
</dbReference>
<dbReference type="GO" id="GO:0016020">
    <property type="term" value="C:membrane"/>
    <property type="evidence" value="ECO:0007669"/>
    <property type="project" value="InterPro"/>
</dbReference>
<sequence>MTFKGKYGLLAMAALLYAAPAHADDETKPPLDDGSAGLTGDWGGWRHKLAEDGLIFKLGWVSEVANNPQGGTRSGTRYTDQWAFGTTFDLDRLLSIPNAKFQLSISERNGRELDADEDIGTRGGTLQQVQEVWGRNQTFRLTELWYDQTYFNDVLDVRLGRMGVGSDFAAFSCDFMNLTFCGSQPGNIVGGYWYNWPVSQWGSRVKVNFEQSGYVQVGAYEMNSNYATRRYAFTLEEPPNTTGALIPLEFGWLPKVGTARLPGSYKLGFWYNTSEGTDVVNDVNGQSAALTGKAAQSRQGHFGTYVNFRQFLINPTTIDPTTLSLFFNASFADRMTATVDRQIAFGAVYGGFIPFRPNDDIMIGLGQTHVNDRVTRNQQLIDATDPGSVLIQTSEYAVEFDYTARLTSWLTARPNVQYINQPGGVAKAHNAIIVGLKTQVDF</sequence>